<sequence>MNRIKTAAVALAAMSAIGLGSSPALAQSQGDDRGQAQPAPRPKSCSANGGTFFCGGDYGDGKTYVTLSDGTKQLFVIGTDSNVWTTWFPPKGAQAAWMSLGGDHDFANKVKIVNRKGNAFSIGARSFTIGADLFRDRDTGGNWGGWWTKAVPRG</sequence>
<reference evidence="4" key="1">
    <citation type="journal article" date="2019" name="Int. J. Syst. Evol. Microbiol.">
        <title>The Global Catalogue of Microorganisms (GCM) 10K type strain sequencing project: providing services to taxonomists for standard genome sequencing and annotation.</title>
        <authorList>
            <consortium name="The Broad Institute Genomics Platform"/>
            <consortium name="The Broad Institute Genome Sequencing Center for Infectious Disease"/>
            <person name="Wu L."/>
            <person name="Ma J."/>
        </authorList>
    </citation>
    <scope>NUCLEOTIDE SEQUENCE [LARGE SCALE GENOMIC DNA]</scope>
    <source>
        <strain evidence="4">CGMCC 4.1437</strain>
    </source>
</reference>
<keyword evidence="2" id="KW-0732">Signal</keyword>
<protein>
    <submittedName>
        <fullName evidence="3">Uncharacterized protein</fullName>
    </submittedName>
</protein>
<organism evidence="3 4">
    <name type="scientific">Kitasatospora misakiensis</name>
    <dbReference type="NCBI Taxonomy" id="67330"/>
    <lineage>
        <taxon>Bacteria</taxon>
        <taxon>Bacillati</taxon>
        <taxon>Actinomycetota</taxon>
        <taxon>Actinomycetes</taxon>
        <taxon>Kitasatosporales</taxon>
        <taxon>Streptomycetaceae</taxon>
        <taxon>Kitasatospora</taxon>
    </lineage>
</organism>
<evidence type="ECO:0000313" key="4">
    <source>
        <dbReference type="Proteomes" id="UP001595975"/>
    </source>
</evidence>
<dbReference type="Proteomes" id="UP001595975">
    <property type="component" value="Unassembled WGS sequence"/>
</dbReference>
<comment type="caution">
    <text evidence="3">The sequence shown here is derived from an EMBL/GenBank/DDBJ whole genome shotgun (WGS) entry which is preliminary data.</text>
</comment>
<evidence type="ECO:0000256" key="1">
    <source>
        <dbReference type="SAM" id="MobiDB-lite"/>
    </source>
</evidence>
<dbReference type="EMBL" id="JBHSOF010000016">
    <property type="protein sequence ID" value="MFC5664237.1"/>
    <property type="molecule type" value="Genomic_DNA"/>
</dbReference>
<accession>A0ABW0X126</accession>
<feature type="chain" id="PRO_5045457100" evidence="2">
    <location>
        <begin position="27"/>
        <end position="154"/>
    </location>
</feature>
<keyword evidence="4" id="KW-1185">Reference proteome</keyword>
<name>A0ABW0X126_9ACTN</name>
<feature type="region of interest" description="Disordered" evidence="1">
    <location>
        <begin position="24"/>
        <end position="44"/>
    </location>
</feature>
<proteinExistence type="predicted"/>
<evidence type="ECO:0000256" key="2">
    <source>
        <dbReference type="SAM" id="SignalP"/>
    </source>
</evidence>
<feature type="signal peptide" evidence="2">
    <location>
        <begin position="1"/>
        <end position="26"/>
    </location>
</feature>
<dbReference type="RefSeq" id="WP_380225938.1">
    <property type="nucleotide sequence ID" value="NZ_JBHSOF010000016.1"/>
</dbReference>
<evidence type="ECO:0000313" key="3">
    <source>
        <dbReference type="EMBL" id="MFC5664237.1"/>
    </source>
</evidence>
<gene>
    <name evidence="3" type="ORF">ACFP3U_14740</name>
</gene>